<organism evidence="2 3">
    <name type="scientific">Merluccius polli</name>
    <name type="common">Benguela hake</name>
    <name type="synonym">Merluccius cadenati</name>
    <dbReference type="NCBI Taxonomy" id="89951"/>
    <lineage>
        <taxon>Eukaryota</taxon>
        <taxon>Metazoa</taxon>
        <taxon>Chordata</taxon>
        <taxon>Craniata</taxon>
        <taxon>Vertebrata</taxon>
        <taxon>Euteleostomi</taxon>
        <taxon>Actinopterygii</taxon>
        <taxon>Neopterygii</taxon>
        <taxon>Teleostei</taxon>
        <taxon>Neoteleostei</taxon>
        <taxon>Acanthomorphata</taxon>
        <taxon>Zeiogadaria</taxon>
        <taxon>Gadariae</taxon>
        <taxon>Gadiformes</taxon>
        <taxon>Gadoidei</taxon>
        <taxon>Merlucciidae</taxon>
        <taxon>Merluccius</taxon>
    </lineage>
</organism>
<evidence type="ECO:0000313" key="2">
    <source>
        <dbReference type="EMBL" id="KAK0150613.1"/>
    </source>
</evidence>
<dbReference type="AlphaFoldDB" id="A0AA47N1E0"/>
<dbReference type="Pfam" id="PF13879">
    <property type="entry name" value="Hmw_CFAP97"/>
    <property type="match status" value="1"/>
</dbReference>
<accession>A0AA47N1E0</accession>
<evidence type="ECO:0000313" key="3">
    <source>
        <dbReference type="Proteomes" id="UP001174136"/>
    </source>
</evidence>
<dbReference type="PANTHER" id="PTHR33768:SF7">
    <property type="entry name" value="CFAP97 DOMAIN CONTAINING 2"/>
    <property type="match status" value="1"/>
</dbReference>
<dbReference type="PANTHER" id="PTHR33768">
    <property type="entry name" value="MIP11318P"/>
    <property type="match status" value="1"/>
</dbReference>
<comment type="similarity">
    <text evidence="1">Belongs to the CFAP97 family.</text>
</comment>
<evidence type="ECO:0000256" key="1">
    <source>
        <dbReference type="ARBA" id="ARBA00008315"/>
    </source>
</evidence>
<keyword evidence="3" id="KW-1185">Reference proteome</keyword>
<proteinExistence type="inferred from homology"/>
<reference evidence="2" key="1">
    <citation type="journal article" date="2023" name="Front. Mar. Sci.">
        <title>A new Merluccius polli reference genome to investigate the effects of global change in West African waters.</title>
        <authorList>
            <person name="Mateo J.L."/>
            <person name="Blanco-Fernandez C."/>
            <person name="Garcia-Vazquez E."/>
            <person name="Machado-Schiaffino G."/>
        </authorList>
    </citation>
    <scope>NUCLEOTIDE SEQUENCE</scope>
    <source>
        <strain evidence="2">C29</strain>
        <tissue evidence="2">Fin</tissue>
    </source>
</reference>
<dbReference type="Proteomes" id="UP001174136">
    <property type="component" value="Unassembled WGS sequence"/>
</dbReference>
<dbReference type="EMBL" id="JAOPHQ010001456">
    <property type="protein sequence ID" value="KAK0150613.1"/>
    <property type="molecule type" value="Genomic_DNA"/>
</dbReference>
<sequence length="248" mass="28606">MSVCSYGRGEQPDRDRISEPDASAMLPRYQDGPHGPGLTLKYVLLLTPFTAVHCFVSAGTAVCFSKLGMRRLPSTLGLTMPQWEYHGLLPTGNKHLQKQWDKASYDIHRRKVISTEATINTTAPTETYGHLALKSKSKKQQVLKIERENNMLLEKIAHINRTSGLIVNTDSHERKRERRKQEMLRVTKENQVLLVRLGQCRPFYSAKAWHEEWLKTLEVMESITQYPPRHKREVQVRDLALMMCSYEC</sequence>
<dbReference type="InterPro" id="IPR029488">
    <property type="entry name" value="Hmw/CFAP97"/>
</dbReference>
<protein>
    <submittedName>
        <fullName evidence="2">Uncharacterized protein</fullName>
    </submittedName>
</protein>
<gene>
    <name evidence="2" type="ORF">N1851_008282</name>
</gene>
<dbReference type="InterPro" id="IPR038792">
    <property type="entry name" value="CFAP97D1/2"/>
</dbReference>
<name>A0AA47N1E0_MERPO</name>
<comment type="caution">
    <text evidence="2">The sequence shown here is derived from an EMBL/GenBank/DDBJ whole genome shotgun (WGS) entry which is preliminary data.</text>
</comment>